<evidence type="ECO:0000313" key="1">
    <source>
        <dbReference type="EMBL" id="KOF64637.1"/>
    </source>
</evidence>
<name>A0A0L8FKK3_OCTBM</name>
<gene>
    <name evidence="1" type="ORF">OCBIM_22017017mg</name>
</gene>
<dbReference type="EMBL" id="KQ430123">
    <property type="protein sequence ID" value="KOF64637.1"/>
    <property type="molecule type" value="Genomic_DNA"/>
</dbReference>
<reference evidence="1" key="1">
    <citation type="submission" date="2015-07" db="EMBL/GenBank/DDBJ databases">
        <title>MeaNS - Measles Nucleotide Surveillance Program.</title>
        <authorList>
            <person name="Tran T."/>
            <person name="Druce J."/>
        </authorList>
    </citation>
    <scope>NUCLEOTIDE SEQUENCE</scope>
    <source>
        <strain evidence="1">UCB-OBI-ISO-001</strain>
        <tissue evidence="1">Gonad</tissue>
    </source>
</reference>
<dbReference type="AlphaFoldDB" id="A0A0L8FKK3"/>
<sequence>MNAVLIWCKWKHVYLRQHRYVPKSNFSDTCCQLNGRTCMLATLNEQVTVPYHFRDKLSFVYIYIFLFVTFG</sequence>
<protein>
    <submittedName>
        <fullName evidence="1">Uncharacterized protein</fullName>
    </submittedName>
</protein>
<proteinExistence type="predicted"/>
<accession>A0A0L8FKK3</accession>
<organism evidence="1">
    <name type="scientific">Octopus bimaculoides</name>
    <name type="common">California two-spotted octopus</name>
    <dbReference type="NCBI Taxonomy" id="37653"/>
    <lineage>
        <taxon>Eukaryota</taxon>
        <taxon>Metazoa</taxon>
        <taxon>Spiralia</taxon>
        <taxon>Lophotrochozoa</taxon>
        <taxon>Mollusca</taxon>
        <taxon>Cephalopoda</taxon>
        <taxon>Coleoidea</taxon>
        <taxon>Octopodiformes</taxon>
        <taxon>Octopoda</taxon>
        <taxon>Incirrata</taxon>
        <taxon>Octopodidae</taxon>
        <taxon>Octopus</taxon>
    </lineage>
</organism>